<dbReference type="Proteomes" id="UP001230978">
    <property type="component" value="Chromosome"/>
</dbReference>
<organism evidence="1 2">
    <name type="scientific">Fuscovulum ytuae</name>
    <dbReference type="NCBI Taxonomy" id="3042299"/>
    <lineage>
        <taxon>Bacteria</taxon>
        <taxon>Pseudomonadati</taxon>
        <taxon>Pseudomonadota</taxon>
        <taxon>Alphaproteobacteria</taxon>
        <taxon>Rhodobacterales</taxon>
        <taxon>Paracoccaceae</taxon>
        <taxon>Fuscovulum</taxon>
    </lineage>
</organism>
<sequence length="101" mass="10974">MTFQRVPFADPAAVELALITARLEEAAQREDIVQTLISTADLDRMARNLGPQHEAAVRHAQSVVACAIAVLEQALARGEVAARRDDQLRAAYNAPSGDRPR</sequence>
<proteinExistence type="predicted"/>
<dbReference type="EMBL" id="CP124535">
    <property type="protein sequence ID" value="WGV14901.1"/>
    <property type="molecule type" value="Genomic_DNA"/>
</dbReference>
<accession>A0ABY8Q465</accession>
<evidence type="ECO:0000313" key="1">
    <source>
        <dbReference type="EMBL" id="WGV14901.1"/>
    </source>
</evidence>
<reference evidence="1 2" key="1">
    <citation type="submission" date="2023-04" db="EMBL/GenBank/DDBJ databases">
        <title>YMD61, complete Genome.</title>
        <authorList>
            <person name="Zhang J."/>
        </authorList>
    </citation>
    <scope>NUCLEOTIDE SEQUENCE [LARGE SCALE GENOMIC DNA]</scope>
    <source>
        <strain evidence="1 2">YMD61</strain>
    </source>
</reference>
<dbReference type="RefSeq" id="WP_281464032.1">
    <property type="nucleotide sequence ID" value="NZ_CP124535.1"/>
</dbReference>
<evidence type="ECO:0000313" key="2">
    <source>
        <dbReference type="Proteomes" id="UP001230978"/>
    </source>
</evidence>
<name>A0ABY8Q465_9RHOB</name>
<gene>
    <name evidence="1" type="ORF">QF092_11455</name>
</gene>
<keyword evidence="2" id="KW-1185">Reference proteome</keyword>
<protein>
    <submittedName>
        <fullName evidence="1">Uncharacterized protein</fullName>
    </submittedName>
</protein>